<dbReference type="EC" id="1.1.1.25" evidence="9"/>
<protein>
    <recommendedName>
        <fullName evidence="8 9">Multifunctional fusion protein</fullName>
    </recommendedName>
    <domain>
        <recommendedName>
            <fullName evidence="8">3-dehydroquinate dehydratase</fullName>
            <shortName evidence="8">3-dehydroquinase</shortName>
            <ecNumber evidence="8">4.2.1.10</ecNumber>
        </recommendedName>
        <alternativeName>
            <fullName evidence="8">Type I DHQase</fullName>
        </alternativeName>
        <alternativeName>
            <fullName evidence="8">Type I dehydroquinase</fullName>
            <shortName evidence="8">DHQ1</shortName>
        </alternativeName>
    </domain>
    <domain>
        <recommendedName>
            <fullName evidence="9">Shikimate dehydrogenase (NADP(+))</fullName>
            <shortName evidence="9">SDH</shortName>
            <ecNumber evidence="9">1.1.1.25</ecNumber>
        </recommendedName>
    </domain>
</protein>
<dbReference type="UniPathway" id="UPA00053">
    <property type="reaction ID" value="UER00086"/>
</dbReference>
<proteinExistence type="inferred from homology"/>
<organism evidence="12">
    <name type="scientific">Solibacter usitatus (strain Ellin6076)</name>
    <dbReference type="NCBI Taxonomy" id="234267"/>
    <lineage>
        <taxon>Bacteria</taxon>
        <taxon>Pseudomonadati</taxon>
        <taxon>Acidobacteriota</taxon>
        <taxon>Terriglobia</taxon>
        <taxon>Bryobacterales</taxon>
        <taxon>Solibacteraceae</taxon>
        <taxon>Candidatus Solibacter</taxon>
    </lineage>
</organism>
<dbReference type="eggNOG" id="COG0710">
    <property type="taxonomic scope" value="Bacteria"/>
</dbReference>
<evidence type="ECO:0000256" key="2">
    <source>
        <dbReference type="ARBA" id="ARBA00022605"/>
    </source>
</evidence>
<dbReference type="PANTHER" id="PTHR21089:SF1">
    <property type="entry name" value="BIFUNCTIONAL 3-DEHYDROQUINATE DEHYDRATASE_SHIKIMATE DEHYDROGENASE, CHLOROPLASTIC"/>
    <property type="match status" value="1"/>
</dbReference>
<keyword evidence="5 8" id="KW-0057">Aromatic amino acid biosynthesis</keyword>
<dbReference type="GO" id="GO:0009423">
    <property type="term" value="P:chorismate biosynthetic process"/>
    <property type="evidence" value="ECO:0007669"/>
    <property type="project" value="UniProtKB-UniRule"/>
</dbReference>
<dbReference type="InterPro" id="IPR041121">
    <property type="entry name" value="SDH_C"/>
</dbReference>
<reference evidence="12" key="1">
    <citation type="submission" date="2006-10" db="EMBL/GenBank/DDBJ databases">
        <title>Complete sequence of Solibacter usitatus Ellin6076.</title>
        <authorList>
            <consortium name="US DOE Joint Genome Institute"/>
            <person name="Copeland A."/>
            <person name="Lucas S."/>
            <person name="Lapidus A."/>
            <person name="Barry K."/>
            <person name="Detter J.C."/>
            <person name="Glavina del Rio T."/>
            <person name="Hammon N."/>
            <person name="Israni S."/>
            <person name="Dalin E."/>
            <person name="Tice H."/>
            <person name="Pitluck S."/>
            <person name="Thompson L.S."/>
            <person name="Brettin T."/>
            <person name="Bruce D."/>
            <person name="Han C."/>
            <person name="Tapia R."/>
            <person name="Gilna P."/>
            <person name="Schmutz J."/>
            <person name="Larimer F."/>
            <person name="Land M."/>
            <person name="Hauser L."/>
            <person name="Kyrpides N."/>
            <person name="Mikhailova N."/>
            <person name="Janssen P.H."/>
            <person name="Kuske C.R."/>
            <person name="Richardson P."/>
        </authorList>
    </citation>
    <scope>NUCLEOTIDE SEQUENCE</scope>
    <source>
        <strain evidence="12">Ellin6076</strain>
    </source>
</reference>
<comment type="pathway">
    <text evidence="8">Metabolic intermediate biosynthesis; chorismate biosynthesis; chorismate from D-erythrose 4-phosphate and phosphoenolpyruvate: step 3/7.</text>
</comment>
<dbReference type="Gene3D" id="3.40.50.720">
    <property type="entry name" value="NAD(P)-binding Rossmann-like Domain"/>
    <property type="match status" value="1"/>
</dbReference>
<dbReference type="GO" id="GO:0019632">
    <property type="term" value="P:shikimate metabolic process"/>
    <property type="evidence" value="ECO:0007669"/>
    <property type="project" value="InterPro"/>
</dbReference>
<dbReference type="Gene3D" id="3.20.20.70">
    <property type="entry name" value="Aldolase class I"/>
    <property type="match status" value="1"/>
</dbReference>
<evidence type="ECO:0000256" key="8">
    <source>
        <dbReference type="HAMAP-Rule" id="MF_00214"/>
    </source>
</evidence>
<dbReference type="InterPro" id="IPR013708">
    <property type="entry name" value="Shikimate_DH-bd_N"/>
</dbReference>
<dbReference type="InterPro" id="IPR013785">
    <property type="entry name" value="Aldolase_TIM"/>
</dbReference>
<dbReference type="InParanoid" id="Q01QK0"/>
<dbReference type="InterPro" id="IPR011342">
    <property type="entry name" value="Shikimate_DH"/>
</dbReference>
<keyword evidence="4 9" id="KW-0560">Oxidoreductase</keyword>
<comment type="function">
    <text evidence="8">Involved in the third step of the chorismate pathway, which leads to the biosynthesis of aromatic amino acids. Catalyzes the cis-dehydration of 3-dehydroquinate (DHQ) and introduces the first double bond of the aromatic ring to yield 3-dehydroshikimate.</text>
</comment>
<feature type="active site" description="Proton donor/acceptor" evidence="8">
    <location>
        <position position="129"/>
    </location>
</feature>
<sequence length="509" mass="55642">MAQTRSLPRICIALGLPDVPTLLDHARREAEAGEVFLEFRLDYLSNPCKGAEAIGKFLEEFPECILLATCRRHQNHGKFNGSIEEQLAVLDLAVRNGAHAIDVEIETAEIAQDRLNQFRGRTQVIVSYHNFEATPPMDTVVNRVMKVQADAYKIVSTARKPSDNVRVLAVAKALTKHRVIVLAMGELGFPTRVLSPVFGGVFTYAAPIYAEGTAAGQVSARYLRHLYRVEKLGKSAKIYGVIADPIRHSISPAVHNRAFQSRRVDAVYLPFLVAPACLRDFFSLAAKLPLSGFSVTIPHKQKIIRYLDIVDPLARRIGAVNTVWRKAGKWRGTNTDAAGVTGPLSRLLKISKASVLIVGNGGAARSAACALSDAGAKISLVGRNPDRVRALSKICGAESLLREQLDSRHFDAVVHATPLGMFPHVNECFFEDKIPADIVFDMVYNPLETVLVQRAKEQGKIVVPGLDMFIEQAVRQFEIWTGETAPRPVMLKAALEALNGGAGHAPAPK</sequence>
<dbReference type="GO" id="GO:0004764">
    <property type="term" value="F:shikimate 3-dehydrogenase (NADP+) activity"/>
    <property type="evidence" value="ECO:0007669"/>
    <property type="project" value="UniProtKB-UniRule"/>
</dbReference>
<feature type="binding site" evidence="9">
    <location>
        <position position="336"/>
    </location>
    <ligand>
        <name>shikimate</name>
        <dbReference type="ChEBI" id="CHEBI:36208"/>
    </ligand>
</feature>
<comment type="caution">
    <text evidence="8">Lacks conserved residue(s) required for the propagation of feature annotation.</text>
</comment>
<feature type="binding site" evidence="9">
    <location>
        <position position="321"/>
    </location>
    <ligand>
        <name>shikimate</name>
        <dbReference type="ChEBI" id="CHEBI:36208"/>
    </ligand>
</feature>
<dbReference type="eggNOG" id="COG0169">
    <property type="taxonomic scope" value="Bacteria"/>
</dbReference>
<dbReference type="Pfam" id="PF08501">
    <property type="entry name" value="Shikimate_dh_N"/>
    <property type="match status" value="1"/>
</dbReference>
<dbReference type="GO" id="GO:0050661">
    <property type="term" value="F:NADP binding"/>
    <property type="evidence" value="ECO:0007669"/>
    <property type="project" value="InterPro"/>
</dbReference>
<feature type="binding site" evidence="8">
    <location>
        <position position="217"/>
    </location>
    <ligand>
        <name>3-dehydroquinate</name>
        <dbReference type="ChEBI" id="CHEBI:32364"/>
    </ligand>
</feature>
<feature type="binding site" evidence="8">
    <location>
        <begin position="38"/>
        <end position="40"/>
    </location>
    <ligand>
        <name>3-dehydroquinate</name>
        <dbReference type="ChEBI" id="CHEBI:32364"/>
    </ligand>
</feature>
<dbReference type="HAMAP" id="MF_00222">
    <property type="entry name" value="Shikimate_DH_AroE"/>
    <property type="match status" value="1"/>
</dbReference>
<dbReference type="SUPFAM" id="SSF51735">
    <property type="entry name" value="NAD(P)-binding Rossmann-fold domains"/>
    <property type="match status" value="1"/>
</dbReference>
<name>Q01QK0_SOLUE</name>
<dbReference type="SUPFAM" id="SSF51569">
    <property type="entry name" value="Aldolase"/>
    <property type="match status" value="1"/>
</dbReference>
<dbReference type="AlphaFoldDB" id="Q01QK0"/>
<dbReference type="EMBL" id="CP000473">
    <property type="protein sequence ID" value="ABJ88070.1"/>
    <property type="molecule type" value="Genomic_DNA"/>
</dbReference>
<dbReference type="HOGENOM" id="CLU_019120_1_0_0"/>
<evidence type="ECO:0000259" key="11">
    <source>
        <dbReference type="Pfam" id="PF18317"/>
    </source>
</evidence>
<dbReference type="EC" id="4.2.1.10" evidence="8"/>
<dbReference type="InterPro" id="IPR036291">
    <property type="entry name" value="NAD(P)-bd_dom_sf"/>
</dbReference>
<keyword evidence="8" id="KW-0704">Schiff base</keyword>
<accession>Q01QK0</accession>
<feature type="binding site" evidence="9">
    <location>
        <position position="444"/>
    </location>
    <ligand>
        <name>shikimate</name>
        <dbReference type="ChEBI" id="CHEBI:36208"/>
    </ligand>
</feature>
<feature type="binding site" evidence="9">
    <location>
        <position position="442"/>
    </location>
    <ligand>
        <name>NADP(+)</name>
        <dbReference type="ChEBI" id="CHEBI:58349"/>
    </ligand>
</feature>
<evidence type="ECO:0000313" key="12">
    <source>
        <dbReference type="EMBL" id="ABJ88070.1"/>
    </source>
</evidence>
<feature type="binding site" evidence="9">
    <location>
        <position position="472"/>
    </location>
    <ligand>
        <name>shikimate</name>
        <dbReference type="ChEBI" id="CHEBI:36208"/>
    </ligand>
</feature>
<dbReference type="SUPFAM" id="SSF53223">
    <property type="entry name" value="Aminoacid dehydrogenase-like, N-terminal domain"/>
    <property type="match status" value="1"/>
</dbReference>
<evidence type="ECO:0000256" key="6">
    <source>
        <dbReference type="ARBA" id="ARBA00023239"/>
    </source>
</evidence>
<keyword evidence="3 9" id="KW-0521">NADP</keyword>
<gene>
    <name evidence="8" type="primary">aroD</name>
    <name evidence="9" type="synonym">aroE</name>
    <name evidence="12" type="ordered locus">Acid_7159</name>
</gene>
<dbReference type="InterPro" id="IPR022893">
    <property type="entry name" value="Shikimate_DH_fam"/>
</dbReference>
<feature type="binding site" evidence="8">
    <location>
        <position position="192"/>
    </location>
    <ligand>
        <name>3-dehydroquinate</name>
        <dbReference type="ChEBI" id="CHEBI:32364"/>
    </ligand>
</feature>
<feature type="binding site" evidence="8">
    <location>
        <position position="213"/>
    </location>
    <ligand>
        <name>3-dehydroquinate</name>
        <dbReference type="ChEBI" id="CHEBI:32364"/>
    </ligand>
</feature>
<feature type="active site" description="Schiff-base intermediate with substrate" evidence="8">
    <location>
        <position position="153"/>
    </location>
</feature>
<comment type="similarity">
    <text evidence="9">Belongs to the shikimate dehydrogenase family.</text>
</comment>
<dbReference type="PROSITE" id="PS01028">
    <property type="entry name" value="DEHYDROQUINASE_I"/>
    <property type="match status" value="1"/>
</dbReference>
<comment type="function">
    <text evidence="9">Involved in the biosynthesis of the chorismate, which leads to the biosynthesis of aromatic amino acids. Catalyzes the reversible NADPH linked reduction of 3-dehydroshikimate (DHSA) to yield shikimate (SA).</text>
</comment>
<feature type="domain" description="SDH C-terminal" evidence="11">
    <location>
        <begin position="465"/>
        <end position="495"/>
    </location>
</feature>
<comment type="catalytic activity">
    <reaction evidence="8">
        <text>3-dehydroquinate = 3-dehydroshikimate + H2O</text>
        <dbReference type="Rhea" id="RHEA:21096"/>
        <dbReference type="ChEBI" id="CHEBI:15377"/>
        <dbReference type="ChEBI" id="CHEBI:16630"/>
        <dbReference type="ChEBI" id="CHEBI:32364"/>
        <dbReference type="EC" id="4.2.1.10"/>
    </reaction>
</comment>
<dbReference type="STRING" id="234267.Acid_7159"/>
<dbReference type="KEGG" id="sus:Acid_7159"/>
<evidence type="ECO:0000256" key="3">
    <source>
        <dbReference type="ARBA" id="ARBA00022857"/>
    </source>
</evidence>
<evidence type="ECO:0000256" key="7">
    <source>
        <dbReference type="ARBA" id="ARBA00049442"/>
    </source>
</evidence>
<feature type="binding site" evidence="8">
    <location>
        <position position="71"/>
    </location>
    <ligand>
        <name>3-dehydroquinate</name>
        <dbReference type="ChEBI" id="CHEBI:32364"/>
    </ligand>
</feature>
<dbReference type="InterPro" id="IPR018508">
    <property type="entry name" value="3-dehydroquinate_DH_AS"/>
</dbReference>
<comment type="similarity">
    <text evidence="8">Belongs to the type-I 3-dehydroquinase family.</text>
</comment>
<feature type="binding site" evidence="9">
    <location>
        <position position="296"/>
    </location>
    <ligand>
        <name>shikimate</name>
        <dbReference type="ChEBI" id="CHEBI:36208"/>
    </ligand>
</feature>
<feature type="binding site" evidence="9">
    <location>
        <begin position="249"/>
        <end position="251"/>
    </location>
    <ligand>
        <name>shikimate</name>
        <dbReference type="ChEBI" id="CHEBI:36208"/>
    </ligand>
</feature>
<comment type="pathway">
    <text evidence="1 9">Metabolic intermediate biosynthesis; chorismate biosynthesis; chorismate from D-erythrose 4-phosphate and phosphoenolpyruvate: step 4/7.</text>
</comment>
<dbReference type="GO" id="GO:0003855">
    <property type="term" value="F:3-dehydroquinate dehydratase activity"/>
    <property type="evidence" value="ECO:0007669"/>
    <property type="project" value="UniProtKB-UniRule"/>
</dbReference>
<evidence type="ECO:0000256" key="1">
    <source>
        <dbReference type="ARBA" id="ARBA00004871"/>
    </source>
</evidence>
<keyword evidence="6 8" id="KW-0456">Lyase</keyword>
<comment type="catalytic activity">
    <reaction evidence="7 9">
        <text>shikimate + NADP(+) = 3-dehydroshikimate + NADPH + H(+)</text>
        <dbReference type="Rhea" id="RHEA:17737"/>
        <dbReference type="ChEBI" id="CHEBI:15378"/>
        <dbReference type="ChEBI" id="CHEBI:16630"/>
        <dbReference type="ChEBI" id="CHEBI:36208"/>
        <dbReference type="ChEBI" id="CHEBI:57783"/>
        <dbReference type="ChEBI" id="CHEBI:58349"/>
        <dbReference type="EC" id="1.1.1.25"/>
    </reaction>
</comment>
<dbReference type="GO" id="GO:0008652">
    <property type="term" value="P:amino acid biosynthetic process"/>
    <property type="evidence" value="ECO:0007669"/>
    <property type="project" value="UniProtKB-KW"/>
</dbReference>
<evidence type="ECO:0000256" key="5">
    <source>
        <dbReference type="ARBA" id="ARBA00023141"/>
    </source>
</evidence>
<dbReference type="CDD" id="cd00502">
    <property type="entry name" value="DHQase_I"/>
    <property type="match status" value="1"/>
</dbReference>
<dbReference type="GO" id="GO:0009073">
    <property type="term" value="P:aromatic amino acid family biosynthetic process"/>
    <property type="evidence" value="ECO:0007669"/>
    <property type="project" value="UniProtKB-KW"/>
</dbReference>
<dbReference type="InterPro" id="IPR046346">
    <property type="entry name" value="Aminoacid_DH-like_N_sf"/>
</dbReference>
<evidence type="ECO:0000259" key="10">
    <source>
        <dbReference type="Pfam" id="PF08501"/>
    </source>
</evidence>
<feature type="domain" description="Shikimate dehydrogenase substrate binding N-terminal" evidence="10">
    <location>
        <begin position="241"/>
        <end position="323"/>
    </location>
</feature>
<dbReference type="CDD" id="cd01065">
    <property type="entry name" value="NAD_bind_Shikimate_DH"/>
    <property type="match status" value="1"/>
</dbReference>
<comment type="subunit">
    <text evidence="8">Homodimer.</text>
</comment>
<dbReference type="Pfam" id="PF01487">
    <property type="entry name" value="DHquinase_I"/>
    <property type="match status" value="1"/>
</dbReference>
<dbReference type="PANTHER" id="PTHR21089">
    <property type="entry name" value="SHIKIMATE DEHYDROGENASE"/>
    <property type="match status" value="1"/>
</dbReference>
<evidence type="ECO:0000256" key="9">
    <source>
        <dbReference type="HAMAP-Rule" id="MF_00222"/>
    </source>
</evidence>
<dbReference type="HAMAP" id="MF_00214">
    <property type="entry name" value="AroD"/>
    <property type="match status" value="1"/>
</dbReference>
<feature type="active site" description="Proton acceptor" evidence="9">
    <location>
        <position position="300"/>
    </location>
</feature>
<dbReference type="NCBIfam" id="TIGR00507">
    <property type="entry name" value="aroE"/>
    <property type="match status" value="1"/>
</dbReference>
<feature type="binding site" evidence="9">
    <location>
        <position position="465"/>
    </location>
    <ligand>
        <name>NADP(+)</name>
        <dbReference type="ChEBI" id="CHEBI:58349"/>
    </ligand>
</feature>
<keyword evidence="2 8" id="KW-0028">Amino-acid biosynthesis</keyword>
<dbReference type="OrthoDB" id="9792692at2"/>
<dbReference type="Pfam" id="PF18317">
    <property type="entry name" value="SDH_C"/>
    <property type="match status" value="1"/>
</dbReference>
<dbReference type="InterPro" id="IPR001381">
    <property type="entry name" value="DHquinase_I"/>
</dbReference>
<evidence type="ECO:0000256" key="4">
    <source>
        <dbReference type="ARBA" id="ARBA00023002"/>
    </source>
</evidence>
<dbReference type="Gene3D" id="3.40.50.10860">
    <property type="entry name" value="Leucine Dehydrogenase, chain A, domain 1"/>
    <property type="match status" value="1"/>
</dbReference>
<feature type="binding site" evidence="9">
    <location>
        <begin position="359"/>
        <end position="363"/>
    </location>
    <ligand>
        <name>NADP(+)</name>
        <dbReference type="ChEBI" id="CHEBI:58349"/>
    </ligand>
</feature>